<name>A0A974PRA7_9HYPH</name>
<protein>
    <submittedName>
        <fullName evidence="1">Uncharacterized protein</fullName>
    </submittedName>
</protein>
<dbReference type="KEGG" id="xdi:EZH22_05945"/>
<dbReference type="EMBL" id="CP063362">
    <property type="protein sequence ID" value="QRG07908.1"/>
    <property type="molecule type" value="Genomic_DNA"/>
</dbReference>
<evidence type="ECO:0000313" key="2">
    <source>
        <dbReference type="Proteomes" id="UP000596427"/>
    </source>
</evidence>
<reference evidence="1 2" key="1">
    <citation type="submission" date="2020-10" db="EMBL/GenBank/DDBJ databases">
        <title>Degradation of 1,4-Dioxane by Xanthobacter sp. YN2, via a Novel Group-2 Soluble Di-Iron Monooxygenase.</title>
        <authorList>
            <person name="Ma F."/>
            <person name="Wang Y."/>
            <person name="Yang J."/>
            <person name="Guo H."/>
            <person name="Su D."/>
            <person name="Yu L."/>
        </authorList>
    </citation>
    <scope>NUCLEOTIDE SEQUENCE [LARGE SCALE GENOMIC DNA]</scope>
    <source>
        <strain evidence="1 2">YN2</strain>
    </source>
</reference>
<gene>
    <name evidence="1" type="ORF">EZH22_05945</name>
</gene>
<organism evidence="1 2">
    <name type="scientific">Xanthobacter dioxanivorans</name>
    <dbReference type="NCBI Taxonomy" id="2528964"/>
    <lineage>
        <taxon>Bacteria</taxon>
        <taxon>Pseudomonadati</taxon>
        <taxon>Pseudomonadota</taxon>
        <taxon>Alphaproteobacteria</taxon>
        <taxon>Hyphomicrobiales</taxon>
        <taxon>Xanthobacteraceae</taxon>
        <taxon>Xanthobacter</taxon>
    </lineage>
</organism>
<proteinExistence type="predicted"/>
<dbReference type="Proteomes" id="UP000596427">
    <property type="component" value="Chromosome"/>
</dbReference>
<sequence length="129" mass="14656">MNPRAIQRRVERLTLKNEAVTDADERFFARFRERRHRIRLASEHEVEIARLMGEMPPVPASWRLFAAIRAFDGARMRAFVLLPAGAAEKADSLTEEEAAHTFRWVLRNSPKMRAVHQQTAAAFGTGGGE</sequence>
<dbReference type="RefSeq" id="WP_203194821.1">
    <property type="nucleotide sequence ID" value="NZ_CP063362.1"/>
</dbReference>
<accession>A0A974PRA7</accession>
<keyword evidence="2" id="KW-1185">Reference proteome</keyword>
<dbReference type="AlphaFoldDB" id="A0A974PRA7"/>
<evidence type="ECO:0000313" key="1">
    <source>
        <dbReference type="EMBL" id="QRG07908.1"/>
    </source>
</evidence>